<dbReference type="Proteomes" id="UP000184363">
    <property type="component" value="Unassembled WGS sequence"/>
</dbReference>
<accession>A0A1M6UNK7</accession>
<dbReference type="PANTHER" id="PTHR32125:SF4">
    <property type="entry name" value="2-C-METHYL-D-ERYTHRITOL 4-PHOSPHATE CYTIDYLYLTRANSFERASE, CHLOROPLASTIC"/>
    <property type="match status" value="1"/>
</dbReference>
<dbReference type="SUPFAM" id="SSF53448">
    <property type="entry name" value="Nucleotide-diphospho-sugar transferases"/>
    <property type="match status" value="1"/>
</dbReference>
<sequence>MDVVAAVVCNESDVDPLTPVGGIPLLVRAVETLLGADELSAVHVLTAADHDPARVLDACADLPVVIRSHPLQRPSRARGDGVLAERWERGAADVVVVHELTWALVTRDVLPRVLAGVAAGQDAVVPVVPLTDTVKDVTPSGLVVGTPDRASLRVVQSPQAFRAAVLDPADPLPSFGVLAAAGVIVHSVPGDPAALPLRTADDVALAGAVIRGGPP</sequence>
<dbReference type="InterPro" id="IPR050088">
    <property type="entry name" value="IspD/TarI_cytidylyltransf_bact"/>
</dbReference>
<evidence type="ECO:0000313" key="3">
    <source>
        <dbReference type="EMBL" id="SHK70766.1"/>
    </source>
</evidence>
<dbReference type="InterPro" id="IPR034683">
    <property type="entry name" value="IspD/TarI"/>
</dbReference>
<keyword evidence="1 3" id="KW-0808">Transferase</keyword>
<keyword evidence="2 3" id="KW-0548">Nucleotidyltransferase</keyword>
<protein>
    <submittedName>
        <fullName evidence="3">2-C-methyl-D-erythritol 4-phosphate cytidylyltransferase</fullName>
    </submittedName>
</protein>
<keyword evidence="4" id="KW-1185">Reference proteome</keyword>
<evidence type="ECO:0000256" key="1">
    <source>
        <dbReference type="ARBA" id="ARBA00022679"/>
    </source>
</evidence>
<dbReference type="InterPro" id="IPR029044">
    <property type="entry name" value="Nucleotide-diphossugar_trans"/>
</dbReference>
<dbReference type="PANTHER" id="PTHR32125">
    <property type="entry name" value="2-C-METHYL-D-ERYTHRITOL 4-PHOSPHATE CYTIDYLYLTRANSFERASE, CHLOROPLASTIC"/>
    <property type="match status" value="1"/>
</dbReference>
<gene>
    <name evidence="3" type="ORF">SAMN05443637_110199</name>
</gene>
<dbReference type="OrthoDB" id="9802561at2"/>
<dbReference type="STRING" id="1848.SAMN05443637_110199"/>
<dbReference type="GO" id="GO:0050518">
    <property type="term" value="F:2-C-methyl-D-erythritol 4-phosphate cytidylyltransferase activity"/>
    <property type="evidence" value="ECO:0007669"/>
    <property type="project" value="TreeGrafter"/>
</dbReference>
<dbReference type="AlphaFoldDB" id="A0A1M6UNK7"/>
<name>A0A1M6UNK7_PSETH</name>
<evidence type="ECO:0000313" key="4">
    <source>
        <dbReference type="Proteomes" id="UP000184363"/>
    </source>
</evidence>
<dbReference type="RefSeq" id="WP_073457681.1">
    <property type="nucleotide sequence ID" value="NZ_FRAP01000010.1"/>
</dbReference>
<evidence type="ECO:0000256" key="2">
    <source>
        <dbReference type="ARBA" id="ARBA00022695"/>
    </source>
</evidence>
<dbReference type="EMBL" id="FRAP01000010">
    <property type="protein sequence ID" value="SHK70766.1"/>
    <property type="molecule type" value="Genomic_DNA"/>
</dbReference>
<dbReference type="Pfam" id="PF01128">
    <property type="entry name" value="IspD"/>
    <property type="match status" value="1"/>
</dbReference>
<proteinExistence type="predicted"/>
<dbReference type="Gene3D" id="3.90.550.10">
    <property type="entry name" value="Spore Coat Polysaccharide Biosynthesis Protein SpsA, Chain A"/>
    <property type="match status" value="1"/>
</dbReference>
<reference evidence="3 4" key="1">
    <citation type="submission" date="2016-11" db="EMBL/GenBank/DDBJ databases">
        <authorList>
            <person name="Jaros S."/>
            <person name="Januszkiewicz K."/>
            <person name="Wedrychowicz H."/>
        </authorList>
    </citation>
    <scope>NUCLEOTIDE SEQUENCE [LARGE SCALE GENOMIC DNA]</scope>
    <source>
        <strain evidence="3 4">DSM 43832</strain>
    </source>
</reference>
<organism evidence="3 4">
    <name type="scientific">Pseudonocardia thermophila</name>
    <dbReference type="NCBI Taxonomy" id="1848"/>
    <lineage>
        <taxon>Bacteria</taxon>
        <taxon>Bacillati</taxon>
        <taxon>Actinomycetota</taxon>
        <taxon>Actinomycetes</taxon>
        <taxon>Pseudonocardiales</taxon>
        <taxon>Pseudonocardiaceae</taxon>
        <taxon>Pseudonocardia</taxon>
    </lineage>
</organism>